<comment type="caution">
    <text evidence="2">The sequence shown here is derived from an EMBL/GenBank/DDBJ whole genome shotgun (WGS) entry which is preliminary data.</text>
</comment>
<protein>
    <submittedName>
        <fullName evidence="2">Uncharacterized protein</fullName>
    </submittedName>
</protein>
<dbReference type="EMBL" id="BPLQ01012409">
    <property type="protein sequence ID" value="GIY65311.1"/>
    <property type="molecule type" value="Genomic_DNA"/>
</dbReference>
<feature type="region of interest" description="Disordered" evidence="1">
    <location>
        <begin position="157"/>
        <end position="182"/>
    </location>
</feature>
<evidence type="ECO:0000313" key="2">
    <source>
        <dbReference type="EMBL" id="GIY65311.1"/>
    </source>
</evidence>
<evidence type="ECO:0000313" key="3">
    <source>
        <dbReference type="Proteomes" id="UP001054837"/>
    </source>
</evidence>
<name>A0AAV4V5T4_9ARAC</name>
<sequence>MEEFEIKQIHANNELSEGNKLKSRSLVFKISKRINKEVVTSPKNFTMDNFIKQKEDLSPVNNKIPDSFILKEENGGKTTKPSNIELPVTTGIHVENGAAVENPKTQIGERNDSSICPLKLQELNSTVIQDKGPALRRTSRRLILRVNKEVLSRDHMIKKNVKSQKEKEDNSQIVKQDSDKGK</sequence>
<evidence type="ECO:0000256" key="1">
    <source>
        <dbReference type="SAM" id="MobiDB-lite"/>
    </source>
</evidence>
<reference evidence="2 3" key="1">
    <citation type="submission" date="2021-06" db="EMBL/GenBank/DDBJ databases">
        <title>Caerostris darwini draft genome.</title>
        <authorList>
            <person name="Kono N."/>
            <person name="Arakawa K."/>
        </authorList>
    </citation>
    <scope>NUCLEOTIDE SEQUENCE [LARGE SCALE GENOMIC DNA]</scope>
</reference>
<organism evidence="2 3">
    <name type="scientific">Caerostris darwini</name>
    <dbReference type="NCBI Taxonomy" id="1538125"/>
    <lineage>
        <taxon>Eukaryota</taxon>
        <taxon>Metazoa</taxon>
        <taxon>Ecdysozoa</taxon>
        <taxon>Arthropoda</taxon>
        <taxon>Chelicerata</taxon>
        <taxon>Arachnida</taxon>
        <taxon>Araneae</taxon>
        <taxon>Araneomorphae</taxon>
        <taxon>Entelegynae</taxon>
        <taxon>Araneoidea</taxon>
        <taxon>Araneidae</taxon>
        <taxon>Caerostris</taxon>
    </lineage>
</organism>
<proteinExistence type="predicted"/>
<accession>A0AAV4V5T4</accession>
<keyword evidence="3" id="KW-1185">Reference proteome</keyword>
<dbReference type="AlphaFoldDB" id="A0AAV4V5T4"/>
<dbReference type="Proteomes" id="UP001054837">
    <property type="component" value="Unassembled WGS sequence"/>
</dbReference>
<gene>
    <name evidence="2" type="ORF">CDAR_104961</name>
</gene>